<organism evidence="2 3">
    <name type="scientific">Pontibacter lucknowensis</name>
    <dbReference type="NCBI Taxonomy" id="1077936"/>
    <lineage>
        <taxon>Bacteria</taxon>
        <taxon>Pseudomonadati</taxon>
        <taxon>Bacteroidota</taxon>
        <taxon>Cytophagia</taxon>
        <taxon>Cytophagales</taxon>
        <taxon>Hymenobacteraceae</taxon>
        <taxon>Pontibacter</taxon>
    </lineage>
</organism>
<evidence type="ECO:0000256" key="1">
    <source>
        <dbReference type="SAM" id="Phobius"/>
    </source>
</evidence>
<dbReference type="RefSeq" id="WP_076420622.1">
    <property type="nucleotide sequence ID" value="NZ_FTNM01000001.1"/>
</dbReference>
<keyword evidence="1" id="KW-1133">Transmembrane helix</keyword>
<name>A0A1N6TFW1_9BACT</name>
<protein>
    <submittedName>
        <fullName evidence="2">Uncharacterized protein</fullName>
    </submittedName>
</protein>
<reference evidence="3" key="1">
    <citation type="submission" date="2017-01" db="EMBL/GenBank/DDBJ databases">
        <authorList>
            <person name="Varghese N."/>
            <person name="Submissions S."/>
        </authorList>
    </citation>
    <scope>NUCLEOTIDE SEQUENCE [LARGE SCALE GENOMIC DNA]</scope>
    <source>
        <strain evidence="3">DM9</strain>
    </source>
</reference>
<keyword evidence="3" id="KW-1185">Reference proteome</keyword>
<dbReference type="STRING" id="1077936.SAMN05421545_0309"/>
<accession>A0A1N6TFW1</accession>
<sequence length="74" mass="8091">MEKPIEKLSFKARLITYAVLLLVAAAMAYSDNFAGYSKGLANFSRGFAGGLLLAVVLGEAALYLRRRSHRKNQA</sequence>
<keyword evidence="1" id="KW-0472">Membrane</keyword>
<evidence type="ECO:0000313" key="3">
    <source>
        <dbReference type="Proteomes" id="UP000185924"/>
    </source>
</evidence>
<keyword evidence="1" id="KW-0812">Transmembrane</keyword>
<feature type="transmembrane region" description="Helical" evidence="1">
    <location>
        <begin position="46"/>
        <end position="64"/>
    </location>
</feature>
<evidence type="ECO:0000313" key="2">
    <source>
        <dbReference type="EMBL" id="SIQ52279.1"/>
    </source>
</evidence>
<proteinExistence type="predicted"/>
<dbReference type="Proteomes" id="UP000185924">
    <property type="component" value="Unassembled WGS sequence"/>
</dbReference>
<gene>
    <name evidence="2" type="ORF">SAMN05421545_0309</name>
</gene>
<dbReference type="AlphaFoldDB" id="A0A1N6TFW1"/>
<dbReference type="EMBL" id="FTNM01000001">
    <property type="protein sequence ID" value="SIQ52279.1"/>
    <property type="molecule type" value="Genomic_DNA"/>
</dbReference>